<dbReference type="Proteomes" id="UP000010472">
    <property type="component" value="Chromosome"/>
</dbReference>
<keyword evidence="1" id="KW-1133">Transmembrane helix</keyword>
<keyword evidence="1" id="KW-0472">Membrane</keyword>
<gene>
    <name evidence="2" type="ORF">Cri9333_0946</name>
</gene>
<protein>
    <submittedName>
        <fullName evidence="2">Uncharacterized protein</fullName>
    </submittedName>
</protein>
<accession>K9VV61</accession>
<keyword evidence="3" id="KW-1185">Reference proteome</keyword>
<evidence type="ECO:0000313" key="2">
    <source>
        <dbReference type="EMBL" id="AFZ11861.1"/>
    </source>
</evidence>
<feature type="transmembrane region" description="Helical" evidence="1">
    <location>
        <begin position="12"/>
        <end position="33"/>
    </location>
</feature>
<evidence type="ECO:0000313" key="3">
    <source>
        <dbReference type="Proteomes" id="UP000010472"/>
    </source>
</evidence>
<dbReference type="EMBL" id="CP003620">
    <property type="protein sequence ID" value="AFZ11861.1"/>
    <property type="molecule type" value="Genomic_DNA"/>
</dbReference>
<dbReference type="eggNOG" id="ENOG5033174">
    <property type="taxonomic scope" value="Bacteria"/>
</dbReference>
<dbReference type="OrthoDB" id="528201at2"/>
<organism evidence="2 3">
    <name type="scientific">Crinalium epipsammum PCC 9333</name>
    <dbReference type="NCBI Taxonomy" id="1173022"/>
    <lineage>
        <taxon>Bacteria</taxon>
        <taxon>Bacillati</taxon>
        <taxon>Cyanobacteriota</taxon>
        <taxon>Cyanophyceae</taxon>
        <taxon>Gomontiellales</taxon>
        <taxon>Gomontiellaceae</taxon>
        <taxon>Crinalium</taxon>
    </lineage>
</organism>
<evidence type="ECO:0000256" key="1">
    <source>
        <dbReference type="SAM" id="Phobius"/>
    </source>
</evidence>
<dbReference type="AlphaFoldDB" id="K9VV61"/>
<dbReference type="HOGENOM" id="CLU_074556_0_0_3"/>
<name>K9VV61_9CYAN</name>
<dbReference type="RefSeq" id="WP_015201983.1">
    <property type="nucleotide sequence ID" value="NC_019753.1"/>
</dbReference>
<reference evidence="2 3" key="1">
    <citation type="submission" date="2012-06" db="EMBL/GenBank/DDBJ databases">
        <title>Finished chromosome of genome of Crinalium epipsammum PCC 9333.</title>
        <authorList>
            <consortium name="US DOE Joint Genome Institute"/>
            <person name="Gugger M."/>
            <person name="Coursin T."/>
            <person name="Rippka R."/>
            <person name="Tandeau De Marsac N."/>
            <person name="Huntemann M."/>
            <person name="Wei C.-L."/>
            <person name="Han J."/>
            <person name="Detter J.C."/>
            <person name="Han C."/>
            <person name="Tapia R."/>
            <person name="Davenport K."/>
            <person name="Daligault H."/>
            <person name="Erkkila T."/>
            <person name="Gu W."/>
            <person name="Munk A.C.C."/>
            <person name="Teshima H."/>
            <person name="Xu Y."/>
            <person name="Chain P."/>
            <person name="Chen A."/>
            <person name="Krypides N."/>
            <person name="Mavromatis K."/>
            <person name="Markowitz V."/>
            <person name="Szeto E."/>
            <person name="Ivanova N."/>
            <person name="Mikhailova N."/>
            <person name="Ovchinnikova G."/>
            <person name="Pagani I."/>
            <person name="Pati A."/>
            <person name="Goodwin L."/>
            <person name="Peters L."/>
            <person name="Pitluck S."/>
            <person name="Woyke T."/>
            <person name="Kerfeld C."/>
        </authorList>
    </citation>
    <scope>NUCLEOTIDE SEQUENCE [LARGE SCALE GENOMIC DNA]</scope>
    <source>
        <strain evidence="2 3">PCC 9333</strain>
    </source>
</reference>
<sequence>MKIFNIYIPDNQWNSLIFTSYFISVSYVFYRAIKSIDNQLRIKFNQEFLDSQLEAQQLKSLISIQFKLKERYQTDHLRDLQVAIKNKSETASISVDWDQSSLTDFDGRSRRVIRLIPGMTLDLFQPQASSIIAATQTLKERLTAEDILKRDSNGVLEIASSLFKPKRFEQASEKGEQFYLRLFIKIFDPVQVNPAIGFYTLSCQFTVEKLPWTDALQPKPSAINR</sequence>
<keyword evidence="1" id="KW-0812">Transmembrane</keyword>
<proteinExistence type="predicted"/>
<dbReference type="KEGG" id="cep:Cri9333_0946"/>